<organism evidence="1">
    <name type="scientific">Nothobranchius kadleci</name>
    <name type="common">African annual killifish</name>
    <dbReference type="NCBI Taxonomy" id="1051664"/>
    <lineage>
        <taxon>Eukaryota</taxon>
        <taxon>Metazoa</taxon>
        <taxon>Chordata</taxon>
        <taxon>Craniata</taxon>
        <taxon>Vertebrata</taxon>
        <taxon>Euteleostomi</taxon>
        <taxon>Actinopterygii</taxon>
        <taxon>Neopterygii</taxon>
        <taxon>Teleostei</taxon>
        <taxon>Neoteleostei</taxon>
        <taxon>Acanthomorphata</taxon>
        <taxon>Ovalentaria</taxon>
        <taxon>Atherinomorphae</taxon>
        <taxon>Cyprinodontiformes</taxon>
        <taxon>Nothobranchiidae</taxon>
        <taxon>Nothobranchius</taxon>
    </lineage>
</organism>
<accession>A0A1A8DR83</accession>
<name>A0A1A8DR83_NOTKA</name>
<proteinExistence type="predicted"/>
<dbReference type="EMBL" id="HAEA01007311">
    <property type="protein sequence ID" value="SBQ35791.1"/>
    <property type="molecule type" value="Transcribed_RNA"/>
</dbReference>
<sequence>TVVAVKRVFLTSLVSPRERWKKLCSSSFLKSVRIATGRTTAATEAPQLPIKCGPNLMRRRCVRPVSR</sequence>
<reference evidence="1" key="1">
    <citation type="submission" date="2016-05" db="EMBL/GenBank/DDBJ databases">
        <authorList>
            <person name="Lavstsen T."/>
            <person name="Jespersen J.S."/>
        </authorList>
    </citation>
    <scope>NUCLEOTIDE SEQUENCE</scope>
    <source>
        <tissue evidence="1">Brain</tissue>
    </source>
</reference>
<gene>
    <name evidence="1" type="primary">OLA.23920</name>
</gene>
<evidence type="ECO:0000313" key="1">
    <source>
        <dbReference type="EMBL" id="SBQ35791.1"/>
    </source>
</evidence>
<reference evidence="1" key="2">
    <citation type="submission" date="2016-06" db="EMBL/GenBank/DDBJ databases">
        <title>The genome of a short-lived fish provides insights into sex chromosome evolution and the genetic control of aging.</title>
        <authorList>
            <person name="Reichwald K."/>
            <person name="Felder M."/>
            <person name="Petzold A."/>
            <person name="Koch P."/>
            <person name="Groth M."/>
            <person name="Platzer M."/>
        </authorList>
    </citation>
    <scope>NUCLEOTIDE SEQUENCE</scope>
    <source>
        <tissue evidence="1">Brain</tissue>
    </source>
</reference>
<feature type="non-terminal residue" evidence="1">
    <location>
        <position position="1"/>
    </location>
</feature>
<dbReference type="AlphaFoldDB" id="A0A1A8DR83"/>
<feature type="non-terminal residue" evidence="1">
    <location>
        <position position="67"/>
    </location>
</feature>
<protein>
    <submittedName>
        <fullName evidence="1">Receptor (Chemosensory) transporter protein 2</fullName>
    </submittedName>
</protein>
<keyword evidence="1" id="KW-0675">Receptor</keyword>